<organism evidence="1 2">
    <name type="scientific">Paraphotobacterium marinum</name>
    <dbReference type="NCBI Taxonomy" id="1755811"/>
    <lineage>
        <taxon>Bacteria</taxon>
        <taxon>Pseudomonadati</taxon>
        <taxon>Pseudomonadota</taxon>
        <taxon>Gammaproteobacteria</taxon>
        <taxon>Vibrionales</taxon>
        <taxon>Vibrionaceae</taxon>
        <taxon>Paraphotobacterium</taxon>
    </lineage>
</organism>
<evidence type="ECO:0000313" key="1">
    <source>
        <dbReference type="EMBL" id="ASK79890.1"/>
    </source>
</evidence>
<protein>
    <submittedName>
        <fullName evidence="1">Thiamine biosynthesis protein ThiS</fullName>
    </submittedName>
</protein>
<dbReference type="SUPFAM" id="SSF54285">
    <property type="entry name" value="MoaD/ThiS"/>
    <property type="match status" value="1"/>
</dbReference>
<dbReference type="PANTHER" id="PTHR34472">
    <property type="entry name" value="SULFUR CARRIER PROTEIN THIS"/>
    <property type="match status" value="1"/>
</dbReference>
<accession>A0A220VI13</accession>
<dbReference type="Gene3D" id="3.10.20.30">
    <property type="match status" value="1"/>
</dbReference>
<dbReference type="InterPro" id="IPR012675">
    <property type="entry name" value="Beta-grasp_dom_sf"/>
</dbReference>
<dbReference type="Pfam" id="PF02597">
    <property type="entry name" value="ThiS"/>
    <property type="match status" value="1"/>
</dbReference>
<gene>
    <name evidence="1" type="primary">thiS</name>
    <name evidence="1" type="ORF">CF386_12590</name>
</gene>
<dbReference type="NCBIfam" id="TIGR01683">
    <property type="entry name" value="thiS"/>
    <property type="match status" value="1"/>
</dbReference>
<proteinExistence type="predicted"/>
<sequence length="96" mass="11045">MSMGFIVMDTYWLLFWETNYLILLEQVQANYMKIIINGKTKTIEHQLSVKQFMDSYSSSLSVAVAINQNFIPRSQYHCTTIEEGDNVEILSPMQGG</sequence>
<dbReference type="InterPro" id="IPR010035">
    <property type="entry name" value="Thi_S"/>
</dbReference>
<dbReference type="AlphaFoldDB" id="A0A220VI13"/>
<dbReference type="InterPro" id="IPR003749">
    <property type="entry name" value="ThiS/MoaD-like"/>
</dbReference>
<dbReference type="PANTHER" id="PTHR34472:SF1">
    <property type="entry name" value="SULFUR CARRIER PROTEIN THIS"/>
    <property type="match status" value="1"/>
</dbReference>
<dbReference type="EMBL" id="CP022356">
    <property type="protein sequence ID" value="ASK79890.1"/>
    <property type="molecule type" value="Genomic_DNA"/>
</dbReference>
<reference evidence="1 2" key="1">
    <citation type="journal article" date="2016" name="Int. J. Syst. Evol. Microbiol.">
        <title>Paraphotobacterium marinum gen. nov., sp. nov., a member of the family Vibrionaceae, isolated from surface seawater.</title>
        <authorList>
            <person name="Huang Z."/>
            <person name="Dong C."/>
            <person name="Shao Z."/>
        </authorList>
    </citation>
    <scope>NUCLEOTIDE SEQUENCE [LARGE SCALE GENOMIC DNA]</scope>
    <source>
        <strain evidence="1 2">NSCS20N07D</strain>
    </source>
</reference>
<dbReference type="KEGG" id="pmai:CF386_12590"/>
<name>A0A220VI13_9GAMM</name>
<evidence type="ECO:0000313" key="2">
    <source>
        <dbReference type="Proteomes" id="UP000242175"/>
    </source>
</evidence>
<dbReference type="InterPro" id="IPR016155">
    <property type="entry name" value="Mopterin_synth/thiamin_S_b"/>
</dbReference>
<keyword evidence="2" id="KW-1185">Reference proteome</keyword>
<dbReference type="Proteomes" id="UP000242175">
    <property type="component" value="Chromosome small"/>
</dbReference>
<dbReference type="CDD" id="cd00565">
    <property type="entry name" value="Ubl_ThiS"/>
    <property type="match status" value="1"/>
</dbReference>